<comment type="caution">
    <text evidence="3">The sequence shown here is derived from an EMBL/GenBank/DDBJ whole genome shotgun (WGS) entry which is preliminary data.</text>
</comment>
<dbReference type="InterPro" id="IPR047777">
    <property type="entry name" value="LapA-like_RM"/>
</dbReference>
<dbReference type="Proteomes" id="UP000241404">
    <property type="component" value="Unassembled WGS sequence"/>
</dbReference>
<dbReference type="InterPro" id="IPR011049">
    <property type="entry name" value="Serralysin-like_metalloprot_C"/>
</dbReference>
<accession>A0ABD6X4J9</accession>
<proteinExistence type="predicted"/>
<dbReference type="PRINTS" id="PR00313">
    <property type="entry name" value="CABNDNGRPT"/>
</dbReference>
<evidence type="ECO:0000259" key="2">
    <source>
        <dbReference type="PROSITE" id="PS50234"/>
    </source>
</evidence>
<dbReference type="Gene3D" id="3.40.50.410">
    <property type="entry name" value="von Willebrand factor, type A domain"/>
    <property type="match status" value="1"/>
</dbReference>
<dbReference type="InterPro" id="IPR036465">
    <property type="entry name" value="vWFA_dom_sf"/>
</dbReference>
<dbReference type="Gene3D" id="2.60.40.10">
    <property type="entry name" value="Immunoglobulins"/>
    <property type="match status" value="14"/>
</dbReference>
<dbReference type="PROSITE" id="PS00330">
    <property type="entry name" value="HEMOLYSIN_CALCIUM"/>
    <property type="match status" value="3"/>
</dbReference>
<dbReference type="InterPro" id="IPR018511">
    <property type="entry name" value="Hemolysin-typ_Ca-bd_CS"/>
</dbReference>
<evidence type="ECO:0000256" key="1">
    <source>
        <dbReference type="ARBA" id="ARBA00022837"/>
    </source>
</evidence>
<organism evidence="3 4">
    <name type="scientific">Photobacterium damselae</name>
    <dbReference type="NCBI Taxonomy" id="38293"/>
    <lineage>
        <taxon>Bacteria</taxon>
        <taxon>Pseudomonadati</taxon>
        <taxon>Pseudomonadota</taxon>
        <taxon>Gammaproteobacteria</taxon>
        <taxon>Vibrionales</taxon>
        <taxon>Vibrionaceae</taxon>
        <taxon>Photobacterium</taxon>
    </lineage>
</organism>
<evidence type="ECO:0000313" key="4">
    <source>
        <dbReference type="Proteomes" id="UP000241404"/>
    </source>
</evidence>
<dbReference type="EMBL" id="PYMM01000003">
    <property type="protein sequence ID" value="PSU17322.1"/>
    <property type="molecule type" value="Genomic_DNA"/>
</dbReference>
<evidence type="ECO:0000313" key="3">
    <source>
        <dbReference type="EMBL" id="PSU17322.1"/>
    </source>
</evidence>
<reference evidence="3 4" key="1">
    <citation type="submission" date="2018-03" db="EMBL/GenBank/DDBJ databases">
        <title>Whole genome sequencing of Histamine producing bacteria.</title>
        <authorList>
            <person name="Butler K."/>
        </authorList>
    </citation>
    <scope>NUCLEOTIDE SEQUENCE [LARGE SCALE GENOMIC DNA]</scope>
    <source>
        <strain evidence="3 4">BT-6</strain>
    </source>
</reference>
<dbReference type="PROSITE" id="PS50234">
    <property type="entry name" value="VWFA"/>
    <property type="match status" value="1"/>
</dbReference>
<dbReference type="NCBIfam" id="NF033682">
    <property type="entry name" value="retention_LapA"/>
    <property type="match status" value="1"/>
</dbReference>
<dbReference type="InterPro" id="IPR049826">
    <property type="entry name" value="Ig-like_ice"/>
</dbReference>
<dbReference type="InterPro" id="IPR002035">
    <property type="entry name" value="VWF_A"/>
</dbReference>
<dbReference type="NCBIfam" id="NF012196">
    <property type="entry name" value="Ig_like_ice"/>
    <property type="match status" value="14"/>
</dbReference>
<dbReference type="SUPFAM" id="SSF53300">
    <property type="entry name" value="vWA-like"/>
    <property type="match status" value="1"/>
</dbReference>
<sequence length="2232" mass="235871">MNVIDLKSDVEITSCRGEIYTIDKEGNLIQLHSGDKIEQGHFIFVQDNASFNMNVNGQNIHIQNPEGNIPLQDFESIVNSSNEASFHQYFIDNELFPKKINKEHVSLHKINTLELDTIHKLILDGQDPTKVQKAPNAGVIEGSSATEMTTISYNNDQMLAEAGHDTAYKPTDNQERKDYIGGNESLFLPPLHAGVQILSIAEDNVINESEAHSKISITGTVSQDVKVGDIVELSLDKQSIGHATVTIVDGELVWTTSVDGSTLVNANLDLVTATVTTHDSHGRTVTATDDHTYSIDMDIAASITITSIATDDNVTGPDSEHSQTIKGTVGGDVKEGDHVIVSLDGKVLGPATVQADKSWSLNVDGKVLLDAGSDSVTATVDIRDAAGNQAHATATHDYTVDVSATIDIDPITDDNIITQKEGHEQTLTITGSVGGQVQAGDTVIVTIHNHQYKTTVGADNTWSVDVKGEDVLHADKASATVTTTYSSHNATASSDEKYQVDIKADIAIDSIGGDNIINDTESKGKVPVSGTVGGDVKAGDVVNVMVDGHKVGETNVVEQDGKLTWTANVDGSVLKNASTDSVTATVTTTDEAGHSASATDEHAYQVDTDIAASITITSIATDDNVTGPDSEHSQTIKGTVGGDVQEGDHVIVSLDGKVLGPATVQADKSWSLNVDGKVLLDAGRDSVTATVDIRDAAGNQAHATTTHDYTVDVSATIDIDPITDDNIITQKEGHEQSLTITGSVGGQVQAGDTVIVTLHNHQYKTTVGADNTWSVDVKGEDVLHADKASATVTTTYSSHNATASSDENYQVDIKADIAIDSIGGDNIINDTESKGKVPVSGTVGGDVKAGDVVNVMVDGHKVGEANVVEQDGKLSWTANVDGSVLKNASADRVTATVTTTDEAGHSAHATDEHAYQVDTDIAASITITSIATDDNVTGPDSEHSQTIKGTVGGDVKEGDHVIVSLDGKVLGPATVQADKSWSLNVDGKVLLDAGSDSVTATVDIRDAAGNQAHAMATHDYTVDVSATIDIDPITDDNIITQKEGHEQSLTITGSVGGQVQAGDTVIVTIHNHQYKTTVSADNTWSVDVKGEDVLHADKASATVTTTYSSHNATASSDEKYQVDIKADIAIDSIGGDNIINDTESKGKVPVSGTVGADVKAGDVVNVMVDGHKVGETNVVEQDGKLTWTANVDGSVLKNASADRVTATVTTTDEAGHSASATDEHAYQVDTDIAASITITSIATDDVVNVDEAHNKVPVTGTVGADVKAGDTVAVIVDGKTVGTTTVENHNGKLMWAAQVNGSVLEHATAENVIAMVTTTDKAGNTTSAIDHHSYKVATITIDSIAKDGDVTGKDSLKEQTITGHVGGDAKEGDTVSVTIGGEHYVTVVDDKLSWTVQVPGSVLMSADKELVHATVSVISPVTGEAVVAAENDKAYTVSVNPSIDIDQITGDDVITQSEAHNGKVNITGTVSGDALPGDNIEVTLNGTVYHSKVTKDNTWTVAVNGVELLHDDDITAKVITTHYGSHNASDKADEKYTVTIDAEIKIDSIATDNIVTNAEGKEKVSIKGTVGADVEDGDQVTLTIGGKEFVGNAKDGHFDISVDGSALLKDSDRIVDASVTAKDEGGHTATETAHHDYKIDGVVIQGDNGDNTITGTVGSDLLIGDLAPADVEQKPTNVSFVIDQSGSTEFGLLLNLSTVNYDKSATFRIHIDNNSHLTTADGKELAYNAPQFHTSSNGPTSITYDQNMWVTVTADQLAKGLQYDAGTRGDIKIESVDSGHIYEKPFKSFSDSNVFSVIQESYNTLYHEIANGVVDKNKLTFDILTFSSRIDSHAQFHYDPIKNDFITEIIASNGVTTTVTLGTFLSEIRPGGGTEFEKPLQVINDDVVQHNDVRNVVYFLTDGKDNTGFSNTVDRSQYAGLKDAEVISIAVGPSGDGQQVDQIAQLGKDYNTGNTPSYSKVITNANELNDTFHNIGQHFIPGSDTITGSDDDDVLVGDALNIHWMYDEGLLHGQYHEPVKDKVDTYPATIIKQYLADEAHHGDTSKVLTSDINQFITDHLDKFGNNEYGGNDHISGGKGNDILIGDGGNDTLDGGLGDDLLDGGLGSDFLIGGAGSDIFTWSEHTLAAKASTNNMPVDHIKDFTIGEDKIDLTDILDESNNTTIDDLLKHVDAKIQDVSKDNKDDVVLTVHNDDSSKQTTIVLDDFASHSDLIGVTSSHEIVQHLFNDHVFK</sequence>
<feature type="domain" description="VWFA" evidence="2">
    <location>
        <begin position="1770"/>
        <end position="1975"/>
    </location>
</feature>
<protein>
    <submittedName>
        <fullName evidence="3">Ig-like domain</fullName>
    </submittedName>
</protein>
<gene>
    <name evidence="3" type="ORF">CTM90_07380</name>
</gene>
<keyword evidence="1" id="KW-0106">Calcium</keyword>
<dbReference type="Gene3D" id="2.150.10.10">
    <property type="entry name" value="Serralysin-like metalloprotease, C-terminal"/>
    <property type="match status" value="1"/>
</dbReference>
<dbReference type="SUPFAM" id="SSF51120">
    <property type="entry name" value="beta-Roll"/>
    <property type="match status" value="1"/>
</dbReference>
<dbReference type="RefSeq" id="WP_065171933.1">
    <property type="nucleotide sequence ID" value="NZ_LZFH01000023.1"/>
</dbReference>
<name>A0ABD6X4J9_PHODM</name>
<dbReference type="Pfam" id="PF00353">
    <property type="entry name" value="HemolysinCabind"/>
    <property type="match status" value="3"/>
</dbReference>
<dbReference type="InterPro" id="IPR001343">
    <property type="entry name" value="Hemolysn_Ca-bd"/>
</dbReference>
<dbReference type="NCBIfam" id="NF033510">
    <property type="entry name" value="Ca_tandemer"/>
    <property type="match status" value="14"/>
</dbReference>
<dbReference type="InterPro" id="IPR013783">
    <property type="entry name" value="Ig-like_fold"/>
</dbReference>